<feature type="transmembrane region" description="Helical" evidence="8">
    <location>
        <begin position="111"/>
        <end position="129"/>
    </location>
</feature>
<accession>A0A0G1BCF3</accession>
<dbReference type="EMBL" id="LCEJ01000008">
    <property type="protein sequence ID" value="KKS70977.1"/>
    <property type="molecule type" value="Genomic_DNA"/>
</dbReference>
<dbReference type="GO" id="GO:0004376">
    <property type="term" value="F:GPI mannosyltransferase activity"/>
    <property type="evidence" value="ECO:0007669"/>
    <property type="project" value="InterPro"/>
</dbReference>
<evidence type="ECO:0000256" key="7">
    <source>
        <dbReference type="ARBA" id="ARBA00023136"/>
    </source>
</evidence>
<dbReference type="PANTHER" id="PTHR12886">
    <property type="entry name" value="PIG-M MANNOSYLTRANSFERASE"/>
    <property type="match status" value="1"/>
</dbReference>
<keyword evidence="6 8" id="KW-1133">Transmembrane helix</keyword>
<evidence type="ECO:0000256" key="3">
    <source>
        <dbReference type="ARBA" id="ARBA00022679"/>
    </source>
</evidence>
<dbReference type="InterPro" id="IPR007704">
    <property type="entry name" value="PIG-M"/>
</dbReference>
<feature type="transmembrane region" description="Helical" evidence="8">
    <location>
        <begin position="258"/>
        <end position="276"/>
    </location>
</feature>
<dbReference type="GO" id="GO:0016020">
    <property type="term" value="C:membrane"/>
    <property type="evidence" value="ECO:0007669"/>
    <property type="project" value="InterPro"/>
</dbReference>
<keyword evidence="3" id="KW-0808">Transferase</keyword>
<dbReference type="GO" id="GO:0051751">
    <property type="term" value="F:alpha-1,4-mannosyltransferase activity"/>
    <property type="evidence" value="ECO:0007669"/>
    <property type="project" value="InterPro"/>
</dbReference>
<proteinExistence type="predicted"/>
<feature type="transmembrane region" description="Helical" evidence="8">
    <location>
        <begin position="135"/>
        <end position="152"/>
    </location>
</feature>
<comment type="caution">
    <text evidence="9">The sequence shown here is derived from an EMBL/GenBank/DDBJ whole genome shotgun (WGS) entry which is preliminary data.</text>
</comment>
<dbReference type="PANTHER" id="PTHR12886:SF0">
    <property type="entry name" value="GPI MANNOSYLTRANSFERASE 1"/>
    <property type="match status" value="1"/>
</dbReference>
<reference evidence="9 10" key="1">
    <citation type="journal article" date="2015" name="Nature">
        <title>rRNA introns, odd ribosomes, and small enigmatic genomes across a large radiation of phyla.</title>
        <authorList>
            <person name="Brown C.T."/>
            <person name="Hug L.A."/>
            <person name="Thomas B.C."/>
            <person name="Sharon I."/>
            <person name="Castelle C.J."/>
            <person name="Singh A."/>
            <person name="Wilkins M.J."/>
            <person name="Williams K.H."/>
            <person name="Banfield J.F."/>
        </authorList>
    </citation>
    <scope>NUCLEOTIDE SEQUENCE [LARGE SCALE GENOMIC DNA]</scope>
</reference>
<feature type="transmembrane region" description="Helical" evidence="8">
    <location>
        <begin position="7"/>
        <end position="27"/>
    </location>
</feature>
<evidence type="ECO:0000256" key="4">
    <source>
        <dbReference type="ARBA" id="ARBA00022692"/>
    </source>
</evidence>
<organism evidence="9 10">
    <name type="scientific">Candidatus Daviesbacteria bacterium GW2011_GWA2_42_7</name>
    <dbReference type="NCBI Taxonomy" id="1618425"/>
    <lineage>
        <taxon>Bacteria</taxon>
        <taxon>Candidatus Daviesiibacteriota</taxon>
    </lineage>
</organism>
<keyword evidence="2" id="KW-0328">Glycosyltransferase</keyword>
<gene>
    <name evidence="9" type="ORF">UV41_C0008G0009</name>
</gene>
<evidence type="ECO:0000256" key="8">
    <source>
        <dbReference type="SAM" id="Phobius"/>
    </source>
</evidence>
<evidence type="ECO:0000313" key="9">
    <source>
        <dbReference type="EMBL" id="KKS70977.1"/>
    </source>
</evidence>
<keyword evidence="7 8" id="KW-0472">Membrane</keyword>
<evidence type="ECO:0000313" key="10">
    <source>
        <dbReference type="Proteomes" id="UP000034785"/>
    </source>
</evidence>
<dbReference type="GO" id="GO:0006506">
    <property type="term" value="P:GPI anchor biosynthetic process"/>
    <property type="evidence" value="ECO:0007669"/>
    <property type="project" value="InterPro"/>
</dbReference>
<evidence type="ECO:0008006" key="11">
    <source>
        <dbReference type="Google" id="ProtNLM"/>
    </source>
</evidence>
<feature type="transmembrane region" description="Helical" evidence="8">
    <location>
        <begin position="288"/>
        <end position="308"/>
    </location>
</feature>
<keyword evidence="4 8" id="KW-0812">Transmembrane</keyword>
<sequence length="428" mass="48048">MKEAKLILVSGIFISILIRGFFIFTGLEVGDVKNMHDTANMLLSGLNPYTNSHLYPYPPLYVFVEAATALFTNFAGTSFHFLIKFWPNLADIFITLLLYKFLRKQKVSPTPAAIWSLLYILNPVTIITSSAHGQFDSIVSLLTILSIYLLTFPSKKFYILLSPIILGLAISFKANPAMILPVFLVFGQRALPERARFFLLTCLTIGIIFLPFLLLNFNATLVSVFGYSGVSDFGYAAVLRALWYQINAEYWLPQAEDLIGASKLAFLLGAALLVILSSGKDTLIRSCLLIYLLFLTVFSGQSAQYSIWVLPLGILLRDRWVIAFSFAALFAHLGFYLFFAPELLLGKYFTITGGFYQTKYMPLYFFGNLMLWVVTALWLLKILKGQWANFQAFKKPVKSLALALSVLFLVSLIPVINLTLQIIQASTK</sequence>
<dbReference type="Proteomes" id="UP000034785">
    <property type="component" value="Unassembled WGS sequence"/>
</dbReference>
<comment type="subcellular location">
    <subcellularLocation>
        <location evidence="1">Endoplasmic reticulum membrane</location>
        <topology evidence="1">Multi-pass membrane protein</topology>
    </subcellularLocation>
</comment>
<feature type="transmembrane region" description="Helical" evidence="8">
    <location>
        <begin position="164"/>
        <end position="185"/>
    </location>
</feature>
<feature type="transmembrane region" description="Helical" evidence="8">
    <location>
        <begin position="360"/>
        <end position="380"/>
    </location>
</feature>
<feature type="transmembrane region" description="Helical" evidence="8">
    <location>
        <begin position="400"/>
        <end position="420"/>
    </location>
</feature>
<feature type="transmembrane region" description="Helical" evidence="8">
    <location>
        <begin position="197"/>
        <end position="217"/>
    </location>
</feature>
<evidence type="ECO:0000256" key="2">
    <source>
        <dbReference type="ARBA" id="ARBA00022676"/>
    </source>
</evidence>
<name>A0A0G1BCF3_9BACT</name>
<feature type="transmembrane region" description="Helical" evidence="8">
    <location>
        <begin position="224"/>
        <end position="246"/>
    </location>
</feature>
<feature type="transmembrane region" description="Helical" evidence="8">
    <location>
        <begin position="320"/>
        <end position="339"/>
    </location>
</feature>
<dbReference type="AlphaFoldDB" id="A0A0G1BCF3"/>
<evidence type="ECO:0000256" key="6">
    <source>
        <dbReference type="ARBA" id="ARBA00022989"/>
    </source>
</evidence>
<protein>
    <recommendedName>
        <fullName evidence="11">Glycosyltransferase RgtA/B/C/D-like domain-containing protein</fullName>
    </recommendedName>
</protein>
<keyword evidence="5" id="KW-0256">Endoplasmic reticulum</keyword>
<evidence type="ECO:0000256" key="1">
    <source>
        <dbReference type="ARBA" id="ARBA00004477"/>
    </source>
</evidence>
<evidence type="ECO:0000256" key="5">
    <source>
        <dbReference type="ARBA" id="ARBA00022824"/>
    </source>
</evidence>